<feature type="transmembrane region" description="Helical" evidence="1">
    <location>
        <begin position="167"/>
        <end position="186"/>
    </location>
</feature>
<evidence type="ECO:0000256" key="1">
    <source>
        <dbReference type="SAM" id="Phobius"/>
    </source>
</evidence>
<feature type="transmembrane region" description="Helical" evidence="1">
    <location>
        <begin position="211"/>
        <end position="230"/>
    </location>
</feature>
<keyword evidence="1" id="KW-0472">Membrane</keyword>
<protein>
    <submittedName>
        <fullName evidence="2">Uncharacterized protein</fullName>
    </submittedName>
</protein>
<reference evidence="2 3" key="1">
    <citation type="submission" date="2020-08" db="EMBL/GenBank/DDBJ databases">
        <title>Sequencing the genomes of 1000 actinobacteria strains.</title>
        <authorList>
            <person name="Klenk H.-P."/>
        </authorList>
    </citation>
    <scope>NUCLEOTIDE SEQUENCE [LARGE SCALE GENOMIC DNA]</scope>
    <source>
        <strain evidence="2 3">DSM 43768</strain>
    </source>
</reference>
<dbReference type="RefSeq" id="WP_185100516.1">
    <property type="nucleotide sequence ID" value="NZ_BAAAXY010000224.1"/>
</dbReference>
<keyword evidence="1" id="KW-1133">Transmembrane helix</keyword>
<dbReference type="AlphaFoldDB" id="A0A7X0NLM9"/>
<feature type="transmembrane region" description="Helical" evidence="1">
    <location>
        <begin position="58"/>
        <end position="80"/>
    </location>
</feature>
<evidence type="ECO:0000313" key="2">
    <source>
        <dbReference type="EMBL" id="MBB6545710.1"/>
    </source>
</evidence>
<organism evidence="2 3">
    <name type="scientific">Nonomuraea rubra</name>
    <dbReference type="NCBI Taxonomy" id="46180"/>
    <lineage>
        <taxon>Bacteria</taxon>
        <taxon>Bacillati</taxon>
        <taxon>Actinomycetota</taxon>
        <taxon>Actinomycetes</taxon>
        <taxon>Streptosporangiales</taxon>
        <taxon>Streptosporangiaceae</taxon>
        <taxon>Nonomuraea</taxon>
    </lineage>
</organism>
<dbReference type="EMBL" id="JACHMI010000001">
    <property type="protein sequence ID" value="MBB6545710.1"/>
    <property type="molecule type" value="Genomic_DNA"/>
</dbReference>
<sequence length="487" mass="51924">MTASTGARPGSGRVTRALFLFEARRLAGHPLVWGATVLVLATQTYLSRDQQPHLGIDPVNASGLSACLAGVVLVVASLAASRDGRHGMPESLAALPGRAGHRTRAILLATPLVAGLAAAVAVGGYLAIRTLGGPAAGRLDVWEPLTAVATAMFAATLGVAVGRWARWLIAGPMVVAVLGYLIFTNAQNGPAAWLLPVMQVHKTDWPDRPSGIHLLYVLALVAGCAALALLRHRARLAPALALVAAVGVAVPSGAAATSTPPVSMPRAGWVDLDDVDPRVRERYFGPGAHRCSARQGITYCAYQGYESWIPLWEQAVLPAANVLPPALRARVPRVEQLTSTWSYGADWDTYKIRPGMTWGHPDQRFILAQEVALWATGLRGGGDPRHRCDASGQARTIVTLWIIGQVSPPELPREYRLDDGYGTRLLADWSAAEVGYAERLLATPGARERVHANWATLTNPTTTIDQALPLLGLERTHDARRGANPCR</sequence>
<gene>
    <name evidence="2" type="ORF">HD593_000505</name>
</gene>
<feature type="transmembrane region" description="Helical" evidence="1">
    <location>
        <begin position="141"/>
        <end position="160"/>
    </location>
</feature>
<feature type="transmembrane region" description="Helical" evidence="1">
    <location>
        <begin position="237"/>
        <end position="256"/>
    </location>
</feature>
<comment type="caution">
    <text evidence="2">The sequence shown here is derived from an EMBL/GenBank/DDBJ whole genome shotgun (WGS) entry which is preliminary data.</text>
</comment>
<name>A0A7X0NLM9_9ACTN</name>
<feature type="transmembrane region" description="Helical" evidence="1">
    <location>
        <begin position="105"/>
        <end position="129"/>
    </location>
</feature>
<evidence type="ECO:0000313" key="3">
    <source>
        <dbReference type="Proteomes" id="UP000565579"/>
    </source>
</evidence>
<keyword evidence="3" id="KW-1185">Reference proteome</keyword>
<dbReference type="Proteomes" id="UP000565579">
    <property type="component" value="Unassembled WGS sequence"/>
</dbReference>
<keyword evidence="1" id="KW-0812">Transmembrane</keyword>
<proteinExistence type="predicted"/>
<accession>A0A7X0NLM9</accession>
<feature type="transmembrane region" description="Helical" evidence="1">
    <location>
        <begin position="26"/>
        <end position="46"/>
    </location>
</feature>